<dbReference type="Gene3D" id="3.40.50.150">
    <property type="entry name" value="Vaccinia Virus protein VP39"/>
    <property type="match status" value="1"/>
</dbReference>
<dbReference type="PANTHER" id="PTHR10631:SF3">
    <property type="entry name" value="TRNA (GUANINE(26)-N(2))-DIMETHYLTRANSFERASE"/>
    <property type="match status" value="1"/>
</dbReference>
<reference evidence="10" key="1">
    <citation type="submission" date="2015-10" db="EMBL/GenBank/DDBJ databases">
        <authorList>
            <person name="Lehtovirta-Morley L.E."/>
            <person name="Vieille C."/>
        </authorList>
    </citation>
    <scope>NUCLEOTIDE SEQUENCE [LARGE SCALE GENOMIC DNA]</scope>
</reference>
<keyword evidence="2 8" id="KW-0489">Methyltransferase</keyword>
<dbReference type="EC" id="2.1.1.216" evidence="7"/>
<dbReference type="InterPro" id="IPR002905">
    <property type="entry name" value="Trm1"/>
</dbReference>
<sequence length="399" mass="44502">MRDVQSIQQIHFNLLNHFRQENPLESELAEIVEGSTRLLVPKESLSEKVPPKEPAFFNPRARVSRDFSIIAYSAFLKNFKGPKIFLDSLAGIGARSIRVANEISSIEKVVVNDVNPQALEIGKSIAELNQVTKCEFSENEACRFLSLHSTRDGRGAIVDVDPFGAPSRYLDCAIRATFHGGLLSVTATDMTVLHGIFPEACQRKYYGTPVRTTYGNEIALRLILGCMNIVAGRLDIMIVPLFVQHSMHYYKAYTKILVKTNTKNCMGYILHCDNCGNRKVVHEVEYTCNICNSKAKLAGPLWTESLHDKDFVDSMISEEKNLTVDKSCITFLEKCQGEIDMPPAYFTLDEIAHRKQSAPPSLANIIEKIKGIGHRATKTSMNPTGFKTDAAIDEILSLV</sequence>
<evidence type="ECO:0000313" key="9">
    <source>
        <dbReference type="EMBL" id="CUR52444.1"/>
    </source>
</evidence>
<evidence type="ECO:0000256" key="1">
    <source>
        <dbReference type="ARBA" id="ARBA00022555"/>
    </source>
</evidence>
<comment type="similarity">
    <text evidence="8">Belongs to the class I-like SAM-binding methyltransferase superfamily. Trm1 family.</text>
</comment>
<evidence type="ECO:0000256" key="5">
    <source>
        <dbReference type="ARBA" id="ARBA00022694"/>
    </source>
</evidence>
<keyword evidence="3 8" id="KW-0808">Transferase</keyword>
<proteinExistence type="inferred from homology"/>
<dbReference type="EMBL" id="LN890280">
    <property type="protein sequence ID" value="CUR52444.1"/>
    <property type="molecule type" value="Genomic_DNA"/>
</dbReference>
<evidence type="ECO:0000256" key="6">
    <source>
        <dbReference type="ARBA" id="ARBA00022884"/>
    </source>
</evidence>
<keyword evidence="4 8" id="KW-0949">S-adenosyl-L-methionine</keyword>
<accession>A0A128A511</accession>
<keyword evidence="6 8" id="KW-0694">RNA-binding</keyword>
<evidence type="ECO:0000256" key="2">
    <source>
        <dbReference type="ARBA" id="ARBA00022603"/>
    </source>
</evidence>
<dbReference type="GO" id="GO:0002940">
    <property type="term" value="P:tRNA N2-guanine methylation"/>
    <property type="evidence" value="ECO:0007669"/>
    <property type="project" value="TreeGrafter"/>
</dbReference>
<dbReference type="Proteomes" id="UP000196239">
    <property type="component" value="Chromosome 1"/>
</dbReference>
<dbReference type="Gene3D" id="3.30.56.70">
    <property type="entry name" value="N2,N2-dimethylguanosine tRNA methyltransferase, C-terminal domain"/>
    <property type="match status" value="1"/>
</dbReference>
<dbReference type="GO" id="GO:0000049">
    <property type="term" value="F:tRNA binding"/>
    <property type="evidence" value="ECO:0007669"/>
    <property type="project" value="UniProtKB-UniRule"/>
</dbReference>
<dbReference type="PANTHER" id="PTHR10631">
    <property type="entry name" value="N 2 ,N 2 -DIMETHYLGUANOSINE TRNA METHYLTRANSFERASE"/>
    <property type="match status" value="1"/>
</dbReference>
<dbReference type="KEGG" id="ndv:NDEV_1682"/>
<protein>
    <recommendedName>
        <fullName evidence="7">tRNA (guanine(26)-N(2))-dimethyltransferase</fullName>
        <ecNumber evidence="7">2.1.1.216</ecNumber>
    </recommendedName>
</protein>
<gene>
    <name evidence="9" type="ORF">NDEV_1682</name>
</gene>
<dbReference type="PROSITE" id="PS51626">
    <property type="entry name" value="SAM_MT_TRM1"/>
    <property type="match status" value="1"/>
</dbReference>
<dbReference type="AlphaFoldDB" id="A0A128A511"/>
<dbReference type="GO" id="GO:0160104">
    <property type="term" value="F:tRNA (guanine(26)-N2)-dimethyltransferase activity"/>
    <property type="evidence" value="ECO:0007669"/>
    <property type="project" value="UniProtKB-EC"/>
</dbReference>
<evidence type="ECO:0000256" key="7">
    <source>
        <dbReference type="ARBA" id="ARBA00039099"/>
    </source>
</evidence>
<name>A0A128A511_9ARCH</name>
<dbReference type="SUPFAM" id="SSF53335">
    <property type="entry name" value="S-adenosyl-L-methionine-dependent methyltransferases"/>
    <property type="match status" value="1"/>
</dbReference>
<organism evidence="9 10">
    <name type="scientific">Nitrosotalea devaniterrae</name>
    <dbReference type="NCBI Taxonomy" id="1078905"/>
    <lineage>
        <taxon>Archaea</taxon>
        <taxon>Nitrososphaerota</taxon>
        <taxon>Nitrososphaeria</taxon>
        <taxon>Nitrosotaleales</taxon>
        <taxon>Nitrosotaleaceae</taxon>
        <taxon>Nitrosotalea</taxon>
    </lineage>
</organism>
<evidence type="ECO:0000256" key="3">
    <source>
        <dbReference type="ARBA" id="ARBA00022679"/>
    </source>
</evidence>
<evidence type="ECO:0000313" key="10">
    <source>
        <dbReference type="Proteomes" id="UP000196239"/>
    </source>
</evidence>
<evidence type="ECO:0000256" key="8">
    <source>
        <dbReference type="PROSITE-ProRule" id="PRU00958"/>
    </source>
</evidence>
<dbReference type="InterPro" id="IPR042296">
    <property type="entry name" value="tRNA_met_Trm1_C"/>
</dbReference>
<dbReference type="Pfam" id="PF02005">
    <property type="entry name" value="TRM"/>
    <property type="match status" value="1"/>
</dbReference>
<keyword evidence="1 8" id="KW-0820">tRNA-binding</keyword>
<keyword evidence="10" id="KW-1185">Reference proteome</keyword>
<evidence type="ECO:0000256" key="4">
    <source>
        <dbReference type="ARBA" id="ARBA00022691"/>
    </source>
</evidence>
<keyword evidence="5 8" id="KW-0819">tRNA processing</keyword>
<dbReference type="InterPro" id="IPR029063">
    <property type="entry name" value="SAM-dependent_MTases_sf"/>
</dbReference>